<evidence type="ECO:0000313" key="2">
    <source>
        <dbReference type="Proteomes" id="UP000037511"/>
    </source>
</evidence>
<dbReference type="Proteomes" id="UP000037511">
    <property type="component" value="Unassembled WGS sequence"/>
</dbReference>
<sequence length="76" mass="8316">MNDLMKFDPASGWSKPYPSHAAQWREHNGKTAWLFNPWTGERRNAQDVGSDPFGLLINSGAALTAQHPRTDGGGHG</sequence>
<name>A0AAW3I6I4_9BURK</name>
<comment type="caution">
    <text evidence="1">The sequence shown here is derived from an EMBL/GenBank/DDBJ whole genome shotgun (WGS) entry which is preliminary data.</text>
</comment>
<reference evidence="1 2" key="1">
    <citation type="submission" date="2015-07" db="EMBL/GenBank/DDBJ databases">
        <title>Draft genome of Achromobacter spanius.</title>
        <authorList>
            <person name="Wang X."/>
        </authorList>
    </citation>
    <scope>NUCLEOTIDE SEQUENCE [LARGE SCALE GENOMIC DNA]</scope>
    <source>
        <strain evidence="1 2">CGMCC9173</strain>
    </source>
</reference>
<accession>A0AAW3I6I4</accession>
<gene>
    <name evidence="1" type="ORF">AFM18_08185</name>
</gene>
<dbReference type="AlphaFoldDB" id="A0AAW3I6I4"/>
<organism evidence="1 2">
    <name type="scientific">Achromobacter spanius</name>
    <dbReference type="NCBI Taxonomy" id="217203"/>
    <lineage>
        <taxon>Bacteria</taxon>
        <taxon>Pseudomonadati</taxon>
        <taxon>Pseudomonadota</taxon>
        <taxon>Betaproteobacteria</taxon>
        <taxon>Burkholderiales</taxon>
        <taxon>Alcaligenaceae</taxon>
        <taxon>Achromobacter</taxon>
    </lineage>
</organism>
<protein>
    <submittedName>
        <fullName evidence="1">Uncharacterized protein</fullName>
    </submittedName>
</protein>
<proteinExistence type="predicted"/>
<dbReference type="EMBL" id="LGVG01000008">
    <property type="protein sequence ID" value="KNE28141.1"/>
    <property type="molecule type" value="Genomic_DNA"/>
</dbReference>
<dbReference type="RefSeq" id="WP_050446301.1">
    <property type="nucleotide sequence ID" value="NZ_LGVG01000008.1"/>
</dbReference>
<evidence type="ECO:0000313" key="1">
    <source>
        <dbReference type="EMBL" id="KNE28141.1"/>
    </source>
</evidence>